<keyword evidence="3" id="KW-1185">Reference proteome</keyword>
<evidence type="ECO:0000313" key="2">
    <source>
        <dbReference type="EMBL" id="KAJ8747701.1"/>
    </source>
</evidence>
<dbReference type="InterPro" id="IPR009943">
    <property type="entry name" value="DUF1475"/>
</dbReference>
<name>A0AAV8S674_9ROSI</name>
<evidence type="ECO:0000313" key="3">
    <source>
        <dbReference type="Proteomes" id="UP001159364"/>
    </source>
</evidence>
<keyword evidence="1" id="KW-1133">Transmembrane helix</keyword>
<protein>
    <submittedName>
        <fullName evidence="2">Uncharacterized protein</fullName>
    </submittedName>
</protein>
<sequence length="242" mass="27770">MRRPLLVGFLFLAFVMVATLIYTISIDGLPFRRDLLTPWMAATLVDFYINVAALGAWISYKEPNFISAAFWIVLLVCFGSITTCIYIVIQLLKLPPLQSWEDLMYHVLLRHDKPDGAEQGVKHSPVVIVRVIFTVLGFLMLGTLVYTIVTAGSPFRKELLNPWMDATLIDFYINVLALSVWVTYKESTWFSASIWIIFFLCFGSLTTCVYIVRQLSKLTTQDPIYLVLLKRGSRTESRYERM</sequence>
<dbReference type="Pfam" id="PF07343">
    <property type="entry name" value="DUF1475"/>
    <property type="match status" value="2"/>
</dbReference>
<dbReference type="Proteomes" id="UP001159364">
    <property type="component" value="Unassembled WGS sequence"/>
</dbReference>
<gene>
    <name evidence="2" type="ORF">K2173_014375</name>
</gene>
<keyword evidence="1" id="KW-0812">Transmembrane</keyword>
<reference evidence="2 3" key="1">
    <citation type="submission" date="2021-09" db="EMBL/GenBank/DDBJ databases">
        <title>Genomic insights and catalytic innovation underlie evolution of tropane alkaloids biosynthesis.</title>
        <authorList>
            <person name="Wang Y.-J."/>
            <person name="Tian T."/>
            <person name="Huang J.-P."/>
            <person name="Huang S.-X."/>
        </authorList>
    </citation>
    <scope>NUCLEOTIDE SEQUENCE [LARGE SCALE GENOMIC DNA]</scope>
    <source>
        <strain evidence="2">KIB-2018</strain>
        <tissue evidence="2">Leaf</tissue>
    </source>
</reference>
<dbReference type="PANTHER" id="PTHR36318:SF3">
    <property type="entry name" value="OS06G0581300 PROTEIN"/>
    <property type="match status" value="1"/>
</dbReference>
<keyword evidence="1" id="KW-0472">Membrane</keyword>
<proteinExistence type="predicted"/>
<feature type="transmembrane region" description="Helical" evidence="1">
    <location>
        <begin position="127"/>
        <end position="151"/>
    </location>
</feature>
<dbReference type="AlphaFoldDB" id="A0AAV8S674"/>
<accession>A0AAV8S674</accession>
<feature type="transmembrane region" description="Helical" evidence="1">
    <location>
        <begin position="39"/>
        <end position="58"/>
    </location>
</feature>
<feature type="transmembrane region" description="Helical" evidence="1">
    <location>
        <begin position="190"/>
        <end position="212"/>
    </location>
</feature>
<dbReference type="PANTHER" id="PTHR36318">
    <property type="entry name" value="OS06G0581300 PROTEIN"/>
    <property type="match status" value="1"/>
</dbReference>
<comment type="caution">
    <text evidence="2">The sequence shown here is derived from an EMBL/GenBank/DDBJ whole genome shotgun (WGS) entry which is preliminary data.</text>
</comment>
<feature type="transmembrane region" description="Helical" evidence="1">
    <location>
        <begin position="163"/>
        <end position="184"/>
    </location>
</feature>
<dbReference type="EMBL" id="JAIWQS010000110">
    <property type="protein sequence ID" value="KAJ8747701.1"/>
    <property type="molecule type" value="Genomic_DNA"/>
</dbReference>
<organism evidence="2 3">
    <name type="scientific">Erythroxylum novogranatense</name>
    <dbReference type="NCBI Taxonomy" id="1862640"/>
    <lineage>
        <taxon>Eukaryota</taxon>
        <taxon>Viridiplantae</taxon>
        <taxon>Streptophyta</taxon>
        <taxon>Embryophyta</taxon>
        <taxon>Tracheophyta</taxon>
        <taxon>Spermatophyta</taxon>
        <taxon>Magnoliopsida</taxon>
        <taxon>eudicotyledons</taxon>
        <taxon>Gunneridae</taxon>
        <taxon>Pentapetalae</taxon>
        <taxon>rosids</taxon>
        <taxon>fabids</taxon>
        <taxon>Malpighiales</taxon>
        <taxon>Erythroxylaceae</taxon>
        <taxon>Erythroxylum</taxon>
    </lineage>
</organism>
<feature type="transmembrane region" description="Helical" evidence="1">
    <location>
        <begin position="65"/>
        <end position="89"/>
    </location>
</feature>
<evidence type="ECO:0000256" key="1">
    <source>
        <dbReference type="SAM" id="Phobius"/>
    </source>
</evidence>